<gene>
    <name evidence="9" type="ORF">CSUI_000082</name>
</gene>
<dbReference type="SUPFAM" id="SSF51445">
    <property type="entry name" value="(Trans)glycosidases"/>
    <property type="match status" value="1"/>
</dbReference>
<keyword evidence="4" id="KW-0328">Glycosyltransferase</keyword>
<dbReference type="EMBL" id="MIGC01000031">
    <property type="protein sequence ID" value="PHJ26061.1"/>
    <property type="molecule type" value="Genomic_DNA"/>
</dbReference>
<dbReference type="EC" id="2.4.1.25" evidence="3"/>
<keyword evidence="6" id="KW-0119">Carbohydrate metabolism</keyword>
<evidence type="ECO:0000256" key="6">
    <source>
        <dbReference type="ARBA" id="ARBA00023277"/>
    </source>
</evidence>
<dbReference type="NCBIfam" id="TIGR00217">
    <property type="entry name" value="malQ"/>
    <property type="match status" value="1"/>
</dbReference>
<proteinExistence type="inferred from homology"/>
<dbReference type="PANTHER" id="PTHR32438">
    <property type="entry name" value="4-ALPHA-GLUCANOTRANSFERASE DPE1, CHLOROPLASTIC/AMYLOPLASTIC"/>
    <property type="match status" value="1"/>
</dbReference>
<comment type="caution">
    <text evidence="9">The sequence shown here is derived from an EMBL/GenBank/DDBJ whole genome shotgun (WGS) entry which is preliminary data.</text>
</comment>
<keyword evidence="5 9" id="KW-0808">Transferase</keyword>
<keyword evidence="10" id="KW-1185">Reference proteome</keyword>
<protein>
    <recommendedName>
        <fullName evidence="3">4-alpha-glucanotransferase</fullName>
        <ecNumber evidence="3">2.4.1.25</ecNumber>
    </recommendedName>
    <alternativeName>
        <fullName evidence="7">Amylomaltase</fullName>
    </alternativeName>
    <alternativeName>
        <fullName evidence="8">Disproportionating enzyme</fullName>
    </alternativeName>
</protein>
<dbReference type="Proteomes" id="UP000221165">
    <property type="component" value="Unassembled WGS sequence"/>
</dbReference>
<evidence type="ECO:0000256" key="1">
    <source>
        <dbReference type="ARBA" id="ARBA00000439"/>
    </source>
</evidence>
<dbReference type="GeneID" id="94423527"/>
<evidence type="ECO:0000256" key="2">
    <source>
        <dbReference type="ARBA" id="ARBA00005684"/>
    </source>
</evidence>
<name>A0A2C6KPZ5_9APIC</name>
<accession>A0A2C6KPZ5</accession>
<evidence type="ECO:0000313" key="9">
    <source>
        <dbReference type="EMBL" id="PHJ26061.1"/>
    </source>
</evidence>
<evidence type="ECO:0000256" key="7">
    <source>
        <dbReference type="ARBA" id="ARBA00031423"/>
    </source>
</evidence>
<dbReference type="VEuPathDB" id="ToxoDB:CSUI_000082"/>
<dbReference type="OrthoDB" id="6123450at2759"/>
<evidence type="ECO:0000256" key="3">
    <source>
        <dbReference type="ARBA" id="ARBA00012560"/>
    </source>
</evidence>
<organism evidence="9 10">
    <name type="scientific">Cystoisospora suis</name>
    <dbReference type="NCBI Taxonomy" id="483139"/>
    <lineage>
        <taxon>Eukaryota</taxon>
        <taxon>Sar</taxon>
        <taxon>Alveolata</taxon>
        <taxon>Apicomplexa</taxon>
        <taxon>Conoidasida</taxon>
        <taxon>Coccidia</taxon>
        <taxon>Eucoccidiorida</taxon>
        <taxon>Eimeriorina</taxon>
        <taxon>Sarcocystidae</taxon>
        <taxon>Cystoisospora</taxon>
    </lineage>
</organism>
<evidence type="ECO:0000256" key="5">
    <source>
        <dbReference type="ARBA" id="ARBA00022679"/>
    </source>
</evidence>
<sequence length="631" mass="72442">MEEILQEGRFAGLIMHPSSLPNRRGFAGDFGKGAYEFVDYLVKARLNYWQVLPLGPCRYMWEQPGCPYLATSTFAMNPLFVSVEALVEEGLISNEEVDDILKKYEDKQQTQAEDKPAASATKGSAHVDFVRAMKFKDEVLSVCYQRFTLKDNNDYKDFCAKNHFWLQGFACFEALQARFPDAATWLEWPQEYRNYRTMRKNSTIVEGLSTPLVVDGQELPQTTPEFHKFVQYEVCSHWRDLRLYANEREIKIFGDVAFYVNLHSSDVWSYPEMFQMDPDTSEPLYVSAENTLVGGPISRARRTGVPPDPFCADGQLWGHPVYDWKAHEKTQFRWWTKRIRLTFEKVDALRLDHFRGFVAYWRVPYEHAIKYKTASEGEWVAGPGEKLFAALYKNMGWLLPKKALPSIPKGKNPHSSLMKKLRHLWGAGAHEAQQVPAGSEVDMNEPRLTYRGTAPMIVAEDLGFITEEIVILRDRFNILSMRVMQFAWGDTEKGPNCEHLPYNVTRNCCVHTGTHDNDTLVGWWRTAAPEQKAHLTAYLGLEKEPTAEEAHWHLVRLAMETVAHLVVIPVQDVIGYGSEARFNQPGSDSPNNWSWQLDSLDELYNPVVFDRLSKLLETSGRVKSINDSFPK</sequence>
<dbReference type="GO" id="GO:0005975">
    <property type="term" value="P:carbohydrate metabolic process"/>
    <property type="evidence" value="ECO:0007669"/>
    <property type="project" value="InterPro"/>
</dbReference>
<comment type="catalytic activity">
    <reaction evidence="1">
        <text>Transfers a segment of a (1-&gt;4)-alpha-D-glucan to a new position in an acceptor, which may be glucose or a (1-&gt;4)-alpha-D-glucan.</text>
        <dbReference type="EC" id="2.4.1.25"/>
    </reaction>
</comment>
<dbReference type="Pfam" id="PF02446">
    <property type="entry name" value="Glyco_hydro_77"/>
    <property type="match status" value="1"/>
</dbReference>
<evidence type="ECO:0000256" key="4">
    <source>
        <dbReference type="ARBA" id="ARBA00022676"/>
    </source>
</evidence>
<dbReference type="AlphaFoldDB" id="A0A2C6KPZ5"/>
<dbReference type="InterPro" id="IPR017853">
    <property type="entry name" value="GH"/>
</dbReference>
<evidence type="ECO:0000256" key="8">
    <source>
        <dbReference type="ARBA" id="ARBA00031501"/>
    </source>
</evidence>
<dbReference type="Gene3D" id="3.20.20.80">
    <property type="entry name" value="Glycosidases"/>
    <property type="match status" value="2"/>
</dbReference>
<evidence type="ECO:0000313" key="10">
    <source>
        <dbReference type="Proteomes" id="UP000221165"/>
    </source>
</evidence>
<comment type="similarity">
    <text evidence="2">Belongs to the disproportionating enzyme family.</text>
</comment>
<dbReference type="GO" id="GO:0004134">
    <property type="term" value="F:4-alpha-glucanotransferase activity"/>
    <property type="evidence" value="ECO:0007669"/>
    <property type="project" value="UniProtKB-EC"/>
</dbReference>
<reference evidence="9 10" key="1">
    <citation type="journal article" date="2017" name="Int. J. Parasitol.">
        <title>The genome of the protozoan parasite Cystoisospora suis and a reverse vaccinology approach to identify vaccine candidates.</title>
        <authorList>
            <person name="Palmieri N."/>
            <person name="Shrestha A."/>
            <person name="Ruttkowski B."/>
            <person name="Beck T."/>
            <person name="Vogl C."/>
            <person name="Tomley F."/>
            <person name="Blake D.P."/>
            <person name="Joachim A."/>
        </authorList>
    </citation>
    <scope>NUCLEOTIDE SEQUENCE [LARGE SCALE GENOMIC DNA]</scope>
    <source>
        <strain evidence="9 10">Wien I</strain>
    </source>
</reference>
<dbReference type="RefSeq" id="XP_067927707.1">
    <property type="nucleotide sequence ID" value="XM_068060316.1"/>
</dbReference>
<dbReference type="PANTHER" id="PTHR32438:SF5">
    <property type="entry name" value="4-ALPHA-GLUCANOTRANSFERASE DPE1, CHLOROPLASTIC_AMYLOPLASTIC"/>
    <property type="match status" value="1"/>
</dbReference>
<dbReference type="InterPro" id="IPR003385">
    <property type="entry name" value="Glyco_hydro_77"/>
</dbReference>